<dbReference type="EMBL" id="JAUSRB010000002">
    <property type="protein sequence ID" value="MDP9868111.1"/>
    <property type="molecule type" value="Genomic_DNA"/>
</dbReference>
<accession>A0ABT9RFR3</accession>
<evidence type="ECO:0000313" key="1">
    <source>
        <dbReference type="EMBL" id="MDP9868111.1"/>
    </source>
</evidence>
<proteinExistence type="predicted"/>
<name>A0ABT9RFR3_9ACTN</name>
<evidence type="ECO:0000313" key="2">
    <source>
        <dbReference type="Proteomes" id="UP001230426"/>
    </source>
</evidence>
<dbReference type="Proteomes" id="UP001230426">
    <property type="component" value="Unassembled WGS sequence"/>
</dbReference>
<sequence length="173" mass="17650">MSDAHHPIEGEQWQPGDLVLDAAGGLFTRAGRADEAEGRPWGYPADQARLVTGETHVPEGSVPETAPARPLTLLARDGRPALPAVPDDASSVTGTAAADAAASTGVGGLFLAATAFDPDGAGDSRAAKLRASLLDSVVIVDSPQVLTEMFGGAADGLLVELADWHERSMGESA</sequence>
<gene>
    <name evidence="1" type="ORF">J2S55_007377</name>
</gene>
<dbReference type="RefSeq" id="WP_306870560.1">
    <property type="nucleotide sequence ID" value="NZ_JAUSRB010000002.1"/>
</dbReference>
<protein>
    <submittedName>
        <fullName evidence="1">Uncharacterized protein</fullName>
    </submittedName>
</protein>
<keyword evidence="2" id="KW-1185">Reference proteome</keyword>
<organism evidence="1 2">
    <name type="scientific">Streptosporangium brasiliense</name>
    <dbReference type="NCBI Taxonomy" id="47480"/>
    <lineage>
        <taxon>Bacteria</taxon>
        <taxon>Bacillati</taxon>
        <taxon>Actinomycetota</taxon>
        <taxon>Actinomycetes</taxon>
        <taxon>Streptosporangiales</taxon>
        <taxon>Streptosporangiaceae</taxon>
        <taxon>Streptosporangium</taxon>
    </lineage>
</organism>
<comment type="caution">
    <text evidence="1">The sequence shown here is derived from an EMBL/GenBank/DDBJ whole genome shotgun (WGS) entry which is preliminary data.</text>
</comment>
<reference evidence="1 2" key="1">
    <citation type="submission" date="2023-07" db="EMBL/GenBank/DDBJ databases">
        <title>Sequencing the genomes of 1000 actinobacteria strains.</title>
        <authorList>
            <person name="Klenk H.-P."/>
        </authorList>
    </citation>
    <scope>NUCLEOTIDE SEQUENCE [LARGE SCALE GENOMIC DNA]</scope>
    <source>
        <strain evidence="1 2">DSM 44109</strain>
    </source>
</reference>